<evidence type="ECO:0000313" key="3">
    <source>
        <dbReference type="EMBL" id="PIE32404.1"/>
    </source>
</evidence>
<gene>
    <name evidence="3" type="ORF">CSA55_03470</name>
</gene>
<dbReference type="GO" id="GO:1901135">
    <property type="term" value="P:carbohydrate derivative metabolic process"/>
    <property type="evidence" value="ECO:0007669"/>
    <property type="project" value="InterPro"/>
</dbReference>
<dbReference type="PANTHER" id="PTHR10937">
    <property type="entry name" value="GLUCOSAMINE--FRUCTOSE-6-PHOSPHATE AMINOTRANSFERASE, ISOMERIZING"/>
    <property type="match status" value="1"/>
</dbReference>
<dbReference type="InterPro" id="IPR046348">
    <property type="entry name" value="SIS_dom_sf"/>
</dbReference>
<evidence type="ECO:0000313" key="4">
    <source>
        <dbReference type="Proteomes" id="UP000230914"/>
    </source>
</evidence>
<dbReference type="InterPro" id="IPR035466">
    <property type="entry name" value="GlmS/AgaS_SIS"/>
</dbReference>
<dbReference type="SUPFAM" id="SSF53697">
    <property type="entry name" value="SIS domain"/>
    <property type="match status" value="1"/>
</dbReference>
<dbReference type="GO" id="GO:0097367">
    <property type="term" value="F:carbohydrate derivative binding"/>
    <property type="evidence" value="ECO:0007669"/>
    <property type="project" value="InterPro"/>
</dbReference>
<keyword evidence="1" id="KW-0677">Repeat</keyword>
<dbReference type="GO" id="GO:0016853">
    <property type="term" value="F:isomerase activity"/>
    <property type="evidence" value="ECO:0007669"/>
    <property type="project" value="UniProtKB-KW"/>
</dbReference>
<keyword evidence="3" id="KW-0413">Isomerase</keyword>
<dbReference type="CDD" id="cd05009">
    <property type="entry name" value="SIS_GlmS_GlmD_2"/>
    <property type="match status" value="1"/>
</dbReference>
<evidence type="ECO:0000259" key="2">
    <source>
        <dbReference type="PROSITE" id="PS51464"/>
    </source>
</evidence>
<dbReference type="EMBL" id="PDSL01000050">
    <property type="protein sequence ID" value="PIE32404.1"/>
    <property type="molecule type" value="Genomic_DNA"/>
</dbReference>
<sequence length="288" mass="30557">MEREIASQPGLWSQLADTCDLSLLPAADARVAAIGCGTSYNIAGAYAARRESLGRGTTDAWVASDVAASRPYDALIAISRSGTTSEVIEAIKNTTVPTLAIVGVADTPIAELADRVIVLADADESSVVQTRFATTALSALRLSIGDDLGPAIEAASEVVEMSDDDLLGDLTEVDQVTYLGSGWAYPLAEEAALKLRESAQFWSEAYVSMEYRHGPISIAQPQRGVWALDQLPPGLDDQIIATGATLRRSMSDPMAELVGTHRLALAMARRRGLDPDSPRSLTRSVVLS</sequence>
<accession>A0A2G6K9R4</accession>
<dbReference type="Gene3D" id="3.40.50.10490">
    <property type="entry name" value="Glucose-6-phosphate isomerase like protein, domain 1"/>
    <property type="match status" value="2"/>
</dbReference>
<dbReference type="InterPro" id="IPR035490">
    <property type="entry name" value="GlmS/FrlB_SIS"/>
</dbReference>
<organism evidence="3 4">
    <name type="scientific">Ilumatobacter coccineus</name>
    <dbReference type="NCBI Taxonomy" id="467094"/>
    <lineage>
        <taxon>Bacteria</taxon>
        <taxon>Bacillati</taxon>
        <taxon>Actinomycetota</taxon>
        <taxon>Acidimicrobiia</taxon>
        <taxon>Acidimicrobiales</taxon>
        <taxon>Ilumatobacteraceae</taxon>
        <taxon>Ilumatobacter</taxon>
    </lineage>
</organism>
<dbReference type="Pfam" id="PF01380">
    <property type="entry name" value="SIS"/>
    <property type="match status" value="1"/>
</dbReference>
<dbReference type="InterPro" id="IPR001347">
    <property type="entry name" value="SIS_dom"/>
</dbReference>
<dbReference type="PROSITE" id="PS51464">
    <property type="entry name" value="SIS"/>
    <property type="match status" value="1"/>
</dbReference>
<comment type="caution">
    <text evidence="3">The sequence shown here is derived from an EMBL/GenBank/DDBJ whole genome shotgun (WGS) entry which is preliminary data.</text>
</comment>
<reference evidence="3 4" key="1">
    <citation type="submission" date="2017-10" db="EMBL/GenBank/DDBJ databases">
        <title>Novel microbial diversity and functional potential in the marine mammal oral microbiome.</title>
        <authorList>
            <person name="Dudek N.K."/>
            <person name="Sun C.L."/>
            <person name="Burstein D."/>
            <person name="Kantor R.S."/>
            <person name="Aliaga Goltsman D.S."/>
            <person name="Bik E.M."/>
            <person name="Thomas B.C."/>
            <person name="Banfield J.F."/>
            <person name="Relman D.A."/>
        </authorList>
    </citation>
    <scope>NUCLEOTIDE SEQUENCE [LARGE SCALE GENOMIC DNA]</scope>
    <source>
        <strain evidence="3">DOLJORAL78_61_10</strain>
    </source>
</reference>
<protein>
    <submittedName>
        <fullName evidence="3">Sugar isomerase</fullName>
    </submittedName>
</protein>
<proteinExistence type="predicted"/>
<dbReference type="AlphaFoldDB" id="A0A2G6K9R4"/>
<dbReference type="Proteomes" id="UP000230914">
    <property type="component" value="Unassembled WGS sequence"/>
</dbReference>
<name>A0A2G6K9R4_9ACTN</name>
<dbReference type="CDD" id="cd05008">
    <property type="entry name" value="SIS_GlmS_GlmD_1"/>
    <property type="match status" value="1"/>
</dbReference>
<evidence type="ECO:0000256" key="1">
    <source>
        <dbReference type="ARBA" id="ARBA00022737"/>
    </source>
</evidence>
<feature type="domain" description="SIS" evidence="2">
    <location>
        <begin position="21"/>
        <end position="150"/>
    </location>
</feature>